<dbReference type="NCBIfam" id="TIGR03769">
    <property type="entry name" value="P_ac_wall_RPT"/>
    <property type="match status" value="1"/>
</dbReference>
<proteinExistence type="predicted"/>
<reference evidence="4" key="1">
    <citation type="submission" date="2022-10" db="EMBL/GenBank/DDBJ databases">
        <title>The complete genomes of actinobacterial strains from the NBC collection.</title>
        <authorList>
            <person name="Joergensen T.S."/>
            <person name="Alvarez Arevalo M."/>
            <person name="Sterndorff E.B."/>
            <person name="Faurdal D."/>
            <person name="Vuksanovic O."/>
            <person name="Mourched A.-S."/>
            <person name="Charusanti P."/>
            <person name="Shaw S."/>
            <person name="Blin K."/>
            <person name="Weber T."/>
        </authorList>
    </citation>
    <scope>NUCLEOTIDE SEQUENCE</scope>
    <source>
        <strain evidence="4">NBC_01401</strain>
    </source>
</reference>
<evidence type="ECO:0000256" key="1">
    <source>
        <dbReference type="SAM" id="MobiDB-lite"/>
    </source>
</evidence>
<dbReference type="NCBIfam" id="NF038134">
    <property type="entry name" value="choice_anch_M"/>
    <property type="match status" value="1"/>
</dbReference>
<gene>
    <name evidence="4" type="ORF">OG626_01275</name>
</gene>
<evidence type="ECO:0000256" key="2">
    <source>
        <dbReference type="SAM" id="Phobius"/>
    </source>
</evidence>
<feature type="chain" id="PRO_5043716045" evidence="3">
    <location>
        <begin position="24"/>
        <end position="317"/>
    </location>
</feature>
<feature type="compositionally biased region" description="Low complexity" evidence="1">
    <location>
        <begin position="255"/>
        <end position="264"/>
    </location>
</feature>
<keyword evidence="2" id="KW-0472">Membrane</keyword>
<dbReference type="NCBIfam" id="TIGR03773">
    <property type="entry name" value="anch_rpt_wall"/>
    <property type="match status" value="1"/>
</dbReference>
<feature type="transmembrane region" description="Helical" evidence="2">
    <location>
        <begin position="267"/>
        <end position="286"/>
    </location>
</feature>
<evidence type="ECO:0000313" key="4">
    <source>
        <dbReference type="EMBL" id="WTY93610.1"/>
    </source>
</evidence>
<dbReference type="AlphaFoldDB" id="A0AAU3GMD5"/>
<name>A0AAU3GMD5_9ACTN</name>
<organism evidence="4">
    <name type="scientific">Streptomyces sp. NBC_01401</name>
    <dbReference type="NCBI Taxonomy" id="2903854"/>
    <lineage>
        <taxon>Bacteria</taxon>
        <taxon>Bacillati</taxon>
        <taxon>Actinomycetota</taxon>
        <taxon>Actinomycetes</taxon>
        <taxon>Kitasatosporales</taxon>
        <taxon>Streptomycetaceae</taxon>
        <taxon>Streptomyces</taxon>
    </lineage>
</organism>
<protein>
    <submittedName>
        <fullName evidence="4">TIGR03773 family transporter-associated surface protein</fullName>
    </submittedName>
</protein>
<keyword evidence="3" id="KW-0732">Signal</keyword>
<feature type="signal peptide" evidence="3">
    <location>
        <begin position="1"/>
        <end position="23"/>
    </location>
</feature>
<sequence>MRSTALRHTVRALSAAVCVTLSAALPAAADGAAESGTATGRTVISTGHVDIGPRFAEDGWTVQIHDGTADPAVWRDTDDVVLQVGDPAKIEAPGGEEFGFLGDSGDDVWVLPQAQQEGVVWPGWNSQDAEVTASVVREVTWELTDVTGPGDFVLFLNGTFGAPETVFDSTERLPQETGIDINTHVHGNWAFTEPGTYLLDMRMKATTKEGKTYDSRRTLHFSVGPQDPEKAFTASDPAGTHEDRKTRSSPSHAQADGSSDSAGSSTALWWGIGAVAIVAAAALIAVRRRRRGDREGPAPAAETDAPAVGKGETDEPA</sequence>
<evidence type="ECO:0000256" key="3">
    <source>
        <dbReference type="SAM" id="SignalP"/>
    </source>
</evidence>
<dbReference type="EMBL" id="CP109535">
    <property type="protein sequence ID" value="WTY93610.1"/>
    <property type="molecule type" value="Genomic_DNA"/>
</dbReference>
<dbReference type="InterPro" id="IPR022435">
    <property type="entry name" value="Surface-anchored_actinobac"/>
</dbReference>
<accession>A0AAU3GMD5</accession>
<keyword evidence="2" id="KW-1133">Transmembrane helix</keyword>
<feature type="region of interest" description="Disordered" evidence="1">
    <location>
        <begin position="289"/>
        <end position="317"/>
    </location>
</feature>
<keyword evidence="2" id="KW-0812">Transmembrane</keyword>
<feature type="region of interest" description="Disordered" evidence="1">
    <location>
        <begin position="220"/>
        <end position="264"/>
    </location>
</feature>
<dbReference type="InterPro" id="IPR022395">
    <property type="entry name" value="CHP03773_ABC_transptr-like"/>
</dbReference>